<proteinExistence type="predicted"/>
<organism evidence="1">
    <name type="scientific">Ligilactobacillus agilis</name>
    <dbReference type="NCBI Taxonomy" id="1601"/>
    <lineage>
        <taxon>Bacteria</taxon>
        <taxon>Bacillati</taxon>
        <taxon>Bacillota</taxon>
        <taxon>Bacilli</taxon>
        <taxon>Lactobacillales</taxon>
        <taxon>Lactobacillaceae</taxon>
        <taxon>Ligilactobacillus</taxon>
    </lineage>
</organism>
<protein>
    <submittedName>
        <fullName evidence="1">Uncharacterized protein</fullName>
    </submittedName>
</protein>
<comment type="caution">
    <text evidence="1">The sequence shown here is derived from an EMBL/GenBank/DDBJ whole genome shotgun (WGS) entry which is preliminary data.</text>
</comment>
<reference evidence="1" key="1">
    <citation type="submission" date="2019-10" db="EMBL/GenBank/DDBJ databases">
        <title>Lactobacillus agilis SN811 Whole Genome Sequencing Project.</title>
        <authorList>
            <person name="Suzuki S."/>
            <person name="Endo A."/>
            <person name="Maeno S."/>
            <person name="Shiwa Y."/>
            <person name="Matsutani M."/>
            <person name="Kajikawa A."/>
        </authorList>
    </citation>
    <scope>NUCLEOTIDE SEQUENCE</scope>
    <source>
        <strain evidence="1">SN811</strain>
    </source>
</reference>
<name>A0A6F9Y238_9LACO</name>
<sequence length="42" mass="4497">MEGSLIGTQLIFNEVESIESHSAAWDFVNGVAIGITIGMVIF</sequence>
<dbReference type="Proteomes" id="UP000494160">
    <property type="component" value="Unassembled WGS sequence"/>
</dbReference>
<dbReference type="RefSeq" id="WP_263863088.1">
    <property type="nucleotide sequence ID" value="NZ_BLAP01000003.1"/>
</dbReference>
<dbReference type="AlphaFoldDB" id="A0A6F9Y238"/>
<dbReference type="EMBL" id="BLAP01000003">
    <property type="protein sequence ID" value="GET11552.1"/>
    <property type="molecule type" value="Genomic_DNA"/>
</dbReference>
<accession>A0A6F9Y238</accession>
<evidence type="ECO:0000313" key="1">
    <source>
        <dbReference type="EMBL" id="GET11552.1"/>
    </source>
</evidence>
<gene>
    <name evidence="1" type="ORF">SN811_00520</name>
</gene>